<keyword evidence="7" id="KW-1185">Reference proteome</keyword>
<accession>A0ABX0VAX5</accession>
<keyword evidence="3" id="KW-0175">Coiled coil</keyword>
<dbReference type="EMBL" id="JAATJS010000003">
    <property type="protein sequence ID" value="NIX76822.1"/>
    <property type="molecule type" value="Genomic_DNA"/>
</dbReference>
<dbReference type="PANTHER" id="PTHR12526:SF629">
    <property type="entry name" value="TEICHURONIC ACID BIOSYNTHESIS GLYCOSYLTRANSFERASE TUAH-RELATED"/>
    <property type="match status" value="1"/>
</dbReference>
<comment type="caution">
    <text evidence="6">The sequence shown here is derived from an EMBL/GenBank/DDBJ whole genome shotgun (WGS) entry which is preliminary data.</text>
</comment>
<reference evidence="6 7" key="1">
    <citation type="submission" date="2020-03" db="EMBL/GenBank/DDBJ databases">
        <title>The genome sequence of Microvirga sp. c23x22.</title>
        <authorList>
            <person name="Zhang X."/>
        </authorList>
    </citation>
    <scope>NUCLEOTIDE SEQUENCE [LARGE SCALE GENOMIC DNA]</scope>
    <source>
        <strain evidence="7">c23x22</strain>
    </source>
</reference>
<dbReference type="Gene3D" id="3.40.50.2000">
    <property type="entry name" value="Glycogen Phosphorylase B"/>
    <property type="match status" value="2"/>
</dbReference>
<dbReference type="Pfam" id="PF13692">
    <property type="entry name" value="Glyco_trans_1_4"/>
    <property type="match status" value="1"/>
</dbReference>
<evidence type="ECO:0000256" key="3">
    <source>
        <dbReference type="SAM" id="Coils"/>
    </source>
</evidence>
<feature type="region of interest" description="Disordered" evidence="4">
    <location>
        <begin position="1"/>
        <end position="32"/>
    </location>
</feature>
<gene>
    <name evidence="6" type="ORF">HB375_09370</name>
</gene>
<dbReference type="PANTHER" id="PTHR12526">
    <property type="entry name" value="GLYCOSYLTRANSFERASE"/>
    <property type="match status" value="1"/>
</dbReference>
<keyword evidence="2" id="KW-0808">Transferase</keyword>
<dbReference type="SUPFAM" id="SSF53756">
    <property type="entry name" value="UDP-Glycosyltransferase/glycogen phosphorylase"/>
    <property type="match status" value="1"/>
</dbReference>
<sequence length="575" mass="63674">MNADRRQAQIEQLNDTDPAPQSGVLGLSDSDTSSTIASAHGVRGAADSALQEREQLMRRLEIAEAERDDLARQLDAIMTSRSWQLTSSLRAGLASYATSRARLKIALQRAWTSVRNPSLPKFRDIFIERYQSTALASNLKRLSRTADTIKEFVVPALRAPRSVAPADDAAPLILMIVFSDLRVDPRVMREARVLANAGFRVKIVYPDAMSTPEAPVVLDYGPGVEFRPLPPSAMSYLGVPPYLMGHEFLEAICEERPFAIHSHDLSTALIGLAAAGRLQVPCVCDFHEWYSENVSWDHEKAAYVQHPRPIKIAYRRVERLAMARAAAVVTVCESIASELESNFSFGRKKVHVIRNIPSSGQAPSREYASLREELNLPADKMLVLWQGGTGPSRLLEPVIESLGHYEHFVLVIRGPSLDIFGDAYREIAARAGAPDRLILLPPVPSRDVVAAAKGADCGVWTLPNLCKNFSYALPNKVFEYLYSGLPILAADYPEVRRLVDGSQVGLLFDPYDPQSIAQAVKRLHEEKGLAESMRARMPELIAELDADREWQKLVTLYQTLAKQGSTKSLRAMGRV</sequence>
<evidence type="ECO:0000256" key="2">
    <source>
        <dbReference type="ARBA" id="ARBA00022679"/>
    </source>
</evidence>
<dbReference type="Pfam" id="PF13439">
    <property type="entry name" value="Glyco_transf_4"/>
    <property type="match status" value="1"/>
</dbReference>
<keyword evidence="1" id="KW-0328">Glycosyltransferase</keyword>
<evidence type="ECO:0000256" key="1">
    <source>
        <dbReference type="ARBA" id="ARBA00022676"/>
    </source>
</evidence>
<dbReference type="InterPro" id="IPR028098">
    <property type="entry name" value="Glyco_trans_4-like_N"/>
</dbReference>
<evidence type="ECO:0000313" key="7">
    <source>
        <dbReference type="Proteomes" id="UP000707352"/>
    </source>
</evidence>
<evidence type="ECO:0000313" key="6">
    <source>
        <dbReference type="EMBL" id="NIX76822.1"/>
    </source>
</evidence>
<dbReference type="RefSeq" id="WP_167672734.1">
    <property type="nucleotide sequence ID" value="NZ_JAATJS010000003.1"/>
</dbReference>
<proteinExistence type="predicted"/>
<feature type="domain" description="Glycosyltransferase subfamily 4-like N-terminal" evidence="5">
    <location>
        <begin position="187"/>
        <end position="355"/>
    </location>
</feature>
<feature type="coiled-coil region" evidence="3">
    <location>
        <begin position="46"/>
        <end position="80"/>
    </location>
</feature>
<evidence type="ECO:0000256" key="4">
    <source>
        <dbReference type="SAM" id="MobiDB-lite"/>
    </source>
</evidence>
<organism evidence="6 7">
    <name type="scientific">Microvirga terricola</name>
    <dbReference type="NCBI Taxonomy" id="2719797"/>
    <lineage>
        <taxon>Bacteria</taxon>
        <taxon>Pseudomonadati</taxon>
        <taxon>Pseudomonadota</taxon>
        <taxon>Alphaproteobacteria</taxon>
        <taxon>Hyphomicrobiales</taxon>
        <taxon>Methylobacteriaceae</taxon>
        <taxon>Microvirga</taxon>
    </lineage>
</organism>
<name>A0ABX0VAX5_9HYPH</name>
<evidence type="ECO:0000259" key="5">
    <source>
        <dbReference type="Pfam" id="PF13439"/>
    </source>
</evidence>
<protein>
    <submittedName>
        <fullName evidence="6">Glycosyltransferase family 4 protein</fullName>
    </submittedName>
</protein>
<dbReference type="Proteomes" id="UP000707352">
    <property type="component" value="Unassembled WGS sequence"/>
</dbReference>